<evidence type="ECO:0000313" key="3">
    <source>
        <dbReference type="Proteomes" id="UP000324800"/>
    </source>
</evidence>
<name>A0A5J4W209_9EUKA</name>
<gene>
    <name evidence="2" type="ORF">EZS28_015636</name>
</gene>
<comment type="caution">
    <text evidence="2">The sequence shown here is derived from an EMBL/GenBank/DDBJ whole genome shotgun (WGS) entry which is preliminary data.</text>
</comment>
<evidence type="ECO:0008006" key="4">
    <source>
        <dbReference type="Google" id="ProtNLM"/>
    </source>
</evidence>
<dbReference type="Proteomes" id="UP000324800">
    <property type="component" value="Unassembled WGS sequence"/>
</dbReference>
<reference evidence="2 3" key="1">
    <citation type="submission" date="2019-03" db="EMBL/GenBank/DDBJ databases">
        <title>Single cell metagenomics reveals metabolic interactions within the superorganism composed of flagellate Streblomastix strix and complex community of Bacteroidetes bacteria on its surface.</title>
        <authorList>
            <person name="Treitli S.C."/>
            <person name="Kolisko M."/>
            <person name="Husnik F."/>
            <person name="Keeling P."/>
            <person name="Hampl V."/>
        </authorList>
    </citation>
    <scope>NUCLEOTIDE SEQUENCE [LARGE SCALE GENOMIC DNA]</scope>
    <source>
        <strain evidence="2">ST1C</strain>
    </source>
</reference>
<feature type="region of interest" description="Disordered" evidence="1">
    <location>
        <begin position="160"/>
        <end position="180"/>
    </location>
</feature>
<sequence>MVIQSPIIVLTTDTLKNSWGLAMVQKWRIDGCRGMKRKLTLNFKQPEGVSGCSNVSESFHTNFQINKSRLSPPSNRKHHSGITSETLQTSKSFEPLCKDNLLATGDPENIFSNEIHNGYSQQQGRCIVQDGPSRRLLNFILGFQSSNNIPAIHTNNKSLHISNDETKPKSNIPKNNPSNRSQIVPVGVGVRYDYGKLGLNLFLGNIIALRVTTLLIAYTATRMTELSRLRFQQITITFVGLNFKTKLSKGSNIVEETIRLKKREGNCCQVYALNTLNVRPSDCGKQPTNLIRNAGIGEPYTDPTIRHAMITKLRFK</sequence>
<organism evidence="2 3">
    <name type="scientific">Streblomastix strix</name>
    <dbReference type="NCBI Taxonomy" id="222440"/>
    <lineage>
        <taxon>Eukaryota</taxon>
        <taxon>Metamonada</taxon>
        <taxon>Preaxostyla</taxon>
        <taxon>Oxymonadida</taxon>
        <taxon>Streblomastigidae</taxon>
        <taxon>Streblomastix</taxon>
    </lineage>
</organism>
<evidence type="ECO:0000313" key="2">
    <source>
        <dbReference type="EMBL" id="KAA6388838.1"/>
    </source>
</evidence>
<accession>A0A5J4W209</accession>
<evidence type="ECO:0000256" key="1">
    <source>
        <dbReference type="SAM" id="MobiDB-lite"/>
    </source>
</evidence>
<feature type="compositionally biased region" description="Low complexity" evidence="1">
    <location>
        <begin position="169"/>
        <end position="180"/>
    </location>
</feature>
<protein>
    <recommendedName>
        <fullName evidence="4">Tyr recombinase domain-containing protein</fullName>
    </recommendedName>
</protein>
<proteinExistence type="predicted"/>
<dbReference type="EMBL" id="SNRW01003826">
    <property type="protein sequence ID" value="KAA6388838.1"/>
    <property type="molecule type" value="Genomic_DNA"/>
</dbReference>
<dbReference type="AlphaFoldDB" id="A0A5J4W209"/>